<reference evidence="1" key="1">
    <citation type="submission" date="2020-03" db="EMBL/GenBank/DDBJ databases">
        <title>The deep terrestrial virosphere.</title>
        <authorList>
            <person name="Holmfeldt K."/>
            <person name="Nilsson E."/>
            <person name="Simone D."/>
            <person name="Lopez-Fernandez M."/>
            <person name="Wu X."/>
            <person name="de Brujin I."/>
            <person name="Lundin D."/>
            <person name="Andersson A."/>
            <person name="Bertilsson S."/>
            <person name="Dopson M."/>
        </authorList>
    </citation>
    <scope>NUCLEOTIDE SEQUENCE</scope>
    <source>
        <strain evidence="1">MM171A03480</strain>
    </source>
</reference>
<dbReference type="AlphaFoldDB" id="A0A6M3X463"/>
<organism evidence="1">
    <name type="scientific">viral metagenome</name>
    <dbReference type="NCBI Taxonomy" id="1070528"/>
    <lineage>
        <taxon>unclassified sequences</taxon>
        <taxon>metagenomes</taxon>
        <taxon>organismal metagenomes</taxon>
    </lineage>
</organism>
<dbReference type="EMBL" id="MT143898">
    <property type="protein sequence ID" value="QJH92536.1"/>
    <property type="molecule type" value="Genomic_DNA"/>
</dbReference>
<protein>
    <recommendedName>
        <fullName evidence="2">HNH endonuclease</fullName>
    </recommendedName>
</protein>
<accession>A0A6M3X463</accession>
<dbReference type="Gene3D" id="3.30.40.220">
    <property type="match status" value="1"/>
</dbReference>
<name>A0A6M3X463_9ZZZZ</name>
<evidence type="ECO:0000313" key="1">
    <source>
        <dbReference type="EMBL" id="QJH92536.1"/>
    </source>
</evidence>
<sequence length="165" mass="19163">MSKTCTKCGIEKPFSEFYQNNPTKKDGYNSWCKACSYSSVKTWGKTASGIYSRIKARVGYYHNKPLKITRKEFIKWHNVEPKFCAYCGIPEDKLELLGSYYQDKSERLCIDCKDNELGYVLGNLTLACFRCNALKADIFSYDEMMEIGNKYLRPKMDVTLREEQS</sequence>
<gene>
    <name evidence="1" type="ORF">MM171A03480_0006</name>
</gene>
<evidence type="ECO:0008006" key="2">
    <source>
        <dbReference type="Google" id="ProtNLM"/>
    </source>
</evidence>
<proteinExistence type="predicted"/>